<accession>A0A2W4RA37</accession>
<evidence type="ECO:0000313" key="1">
    <source>
        <dbReference type="EMBL" id="PZN78869.1"/>
    </source>
</evidence>
<name>A0A2W4RA37_9GAMM</name>
<dbReference type="AlphaFoldDB" id="A0A2W4RA37"/>
<dbReference type="Gene3D" id="3.10.450.530">
    <property type="entry name" value="Ribonuclease toxin, BrnT, of type II toxin-antitoxin system"/>
    <property type="match status" value="1"/>
</dbReference>
<dbReference type="InterPro" id="IPR007460">
    <property type="entry name" value="BrnT_toxin"/>
</dbReference>
<evidence type="ECO:0008006" key="3">
    <source>
        <dbReference type="Google" id="ProtNLM"/>
    </source>
</evidence>
<gene>
    <name evidence="1" type="ORF">DM484_12125</name>
</gene>
<dbReference type="Proteomes" id="UP000249396">
    <property type="component" value="Unassembled WGS sequence"/>
</dbReference>
<dbReference type="InterPro" id="IPR038573">
    <property type="entry name" value="BrnT_sf"/>
</dbReference>
<protein>
    <recommendedName>
        <fullName evidence="3">BrnT family toxin</fullName>
    </recommendedName>
</protein>
<reference evidence="1 2" key="1">
    <citation type="journal article" date="2018" name="Aquat. Microb. Ecol.">
        <title>Gammaproteobacterial methanotrophs dominate.</title>
        <authorList>
            <person name="Rissanen A.J."/>
            <person name="Saarenheimo J."/>
            <person name="Tiirola M."/>
            <person name="Peura S."/>
            <person name="Aalto S.L."/>
            <person name="Karvinen A."/>
            <person name="Nykanen H."/>
        </authorList>
    </citation>
    <scope>NUCLEOTIDE SEQUENCE [LARGE SCALE GENOMIC DNA]</scope>
    <source>
        <strain evidence="1">AMbin10</strain>
    </source>
</reference>
<evidence type="ECO:0000313" key="2">
    <source>
        <dbReference type="Proteomes" id="UP000249396"/>
    </source>
</evidence>
<proteinExistence type="predicted"/>
<organism evidence="1 2">
    <name type="scientific">Candidatus Methylumidiphilus alinenensis</name>
    <dbReference type="NCBI Taxonomy" id="2202197"/>
    <lineage>
        <taxon>Bacteria</taxon>
        <taxon>Pseudomonadati</taxon>
        <taxon>Pseudomonadota</taxon>
        <taxon>Gammaproteobacteria</taxon>
        <taxon>Methylococcales</taxon>
        <taxon>Candidatus Methylumidiphilus</taxon>
    </lineage>
</organism>
<comment type="caution">
    <text evidence="1">The sequence shown here is derived from an EMBL/GenBank/DDBJ whole genome shotgun (WGS) entry which is preliminary data.</text>
</comment>
<sequence>MNFTWNETKRQINLKKHGFDFVAAEKVFDGPAATTEDSRVGYDDGHRFNTIGLLGVKVVVITHTETDENIHIISMREAEKHETESFFSRL</sequence>
<dbReference type="Pfam" id="PF04365">
    <property type="entry name" value="BrnT_toxin"/>
    <property type="match status" value="1"/>
</dbReference>
<dbReference type="EMBL" id="QJPH01000312">
    <property type="protein sequence ID" value="PZN78869.1"/>
    <property type="molecule type" value="Genomic_DNA"/>
</dbReference>